<feature type="region of interest" description="Disordered" evidence="1">
    <location>
        <begin position="31"/>
        <end position="50"/>
    </location>
</feature>
<dbReference type="eggNOG" id="ENOG5030RM2">
    <property type="taxonomic scope" value="Bacteria"/>
</dbReference>
<reference evidence="2" key="1">
    <citation type="journal article" date="2014" name="Genome Announc.">
        <title>Draft Genome Sequences of Marine Flavobacterium Nonlabens Strains NR17, NR24, NR27, NR32, NR33, and Ara13.</title>
        <authorList>
            <person name="Nakanishi M."/>
            <person name="Meirelles P."/>
            <person name="Suzuki R."/>
            <person name="Takatani N."/>
            <person name="Mino S."/>
            <person name="Suda W."/>
            <person name="Oshima K."/>
            <person name="Hattori M."/>
            <person name="Ohkuma M."/>
            <person name="Hosokawa M."/>
            <person name="Miyashita K."/>
            <person name="Thompson F.L."/>
            <person name="Niwa A."/>
            <person name="Sawabe T."/>
            <person name="Sawabe T."/>
        </authorList>
    </citation>
    <scope>NUCLEOTIDE SEQUENCE [LARGE SCALE GENOMIC DNA]</scope>
    <source>
        <strain evidence="2">JCM 19294</strain>
    </source>
</reference>
<protein>
    <submittedName>
        <fullName evidence="2">Uncharacterized protein</fullName>
    </submittedName>
</protein>
<dbReference type="AlphaFoldDB" id="A0A090QN63"/>
<proteinExistence type="predicted"/>
<evidence type="ECO:0000313" key="2">
    <source>
        <dbReference type="EMBL" id="GAK96941.1"/>
    </source>
</evidence>
<evidence type="ECO:0000313" key="3">
    <source>
        <dbReference type="Proteomes" id="UP000029221"/>
    </source>
</evidence>
<accession>A0A090QN63</accession>
<sequence>MFMGILISTSISCTPDSIMDDINDKQACCENEGTIELPPPPPPPEDDTED</sequence>
<organism evidence="2 3">
    <name type="scientific">Nonlabens tegetincola</name>
    <dbReference type="NCBI Taxonomy" id="323273"/>
    <lineage>
        <taxon>Bacteria</taxon>
        <taxon>Pseudomonadati</taxon>
        <taxon>Bacteroidota</taxon>
        <taxon>Flavobacteriia</taxon>
        <taxon>Flavobacteriales</taxon>
        <taxon>Flavobacteriaceae</taxon>
        <taxon>Nonlabens</taxon>
    </lineage>
</organism>
<evidence type="ECO:0000256" key="1">
    <source>
        <dbReference type="SAM" id="MobiDB-lite"/>
    </source>
</evidence>
<gene>
    <name evidence="2" type="ORF">JCM19294_447</name>
</gene>
<name>A0A090QN63_9FLAO</name>
<dbReference type="Proteomes" id="UP000029221">
    <property type="component" value="Unassembled WGS sequence"/>
</dbReference>
<dbReference type="EMBL" id="BBML01000004">
    <property type="protein sequence ID" value="GAK96941.1"/>
    <property type="molecule type" value="Genomic_DNA"/>
</dbReference>
<keyword evidence="3" id="KW-1185">Reference proteome</keyword>
<comment type="caution">
    <text evidence="2">The sequence shown here is derived from an EMBL/GenBank/DDBJ whole genome shotgun (WGS) entry which is preliminary data.</text>
</comment>